<keyword evidence="6" id="KW-0998">Cell outer membrane</keyword>
<proteinExistence type="predicted"/>
<dbReference type="PANTHER" id="PTHR30069">
    <property type="entry name" value="TONB-DEPENDENT OUTER MEMBRANE RECEPTOR"/>
    <property type="match status" value="1"/>
</dbReference>
<dbReference type="PANTHER" id="PTHR30069:SF46">
    <property type="entry name" value="OAR PROTEIN"/>
    <property type="match status" value="1"/>
</dbReference>
<dbReference type="InterPro" id="IPR036942">
    <property type="entry name" value="Beta-barrel_TonB_sf"/>
</dbReference>
<dbReference type="Pfam" id="PF25183">
    <property type="entry name" value="OMP_b-brl_4"/>
    <property type="match status" value="1"/>
</dbReference>
<organism evidence="9">
    <name type="scientific">Solibacter usitatus (strain Ellin6076)</name>
    <dbReference type="NCBI Taxonomy" id="234267"/>
    <lineage>
        <taxon>Bacteria</taxon>
        <taxon>Pseudomonadati</taxon>
        <taxon>Acidobacteriota</taxon>
        <taxon>Terriglobia</taxon>
        <taxon>Bryobacterales</taxon>
        <taxon>Solibacteraceae</taxon>
        <taxon>Candidatus Solibacter</taxon>
    </lineage>
</organism>
<dbReference type="AlphaFoldDB" id="Q022L1"/>
<evidence type="ECO:0000256" key="4">
    <source>
        <dbReference type="ARBA" id="ARBA00022692"/>
    </source>
</evidence>
<name>Q022L1_SOLUE</name>
<dbReference type="Pfam" id="PF13620">
    <property type="entry name" value="CarboxypepD_reg"/>
    <property type="match status" value="1"/>
</dbReference>
<dbReference type="OrthoDB" id="127203at2"/>
<keyword evidence="3" id="KW-1134">Transmembrane beta strand</keyword>
<feature type="signal peptide" evidence="7">
    <location>
        <begin position="1"/>
        <end position="16"/>
    </location>
</feature>
<dbReference type="GO" id="GO:0009279">
    <property type="term" value="C:cell outer membrane"/>
    <property type="evidence" value="ECO:0007669"/>
    <property type="project" value="UniProtKB-SubCell"/>
</dbReference>
<evidence type="ECO:0000313" key="9">
    <source>
        <dbReference type="EMBL" id="ABJ84089.1"/>
    </source>
</evidence>
<dbReference type="InterPro" id="IPR057601">
    <property type="entry name" value="Oar-like_b-barrel"/>
</dbReference>
<dbReference type="SUPFAM" id="SSF49452">
    <property type="entry name" value="Starch-binding domain-like"/>
    <property type="match status" value="1"/>
</dbReference>
<sequence precursor="true">MTKLLAVSLIACAAFAQSDTASLSGAVTDSGAAAVAGAKITLRNVATHNQRTALSDIQGLYRFSLLIPGNYEITIDSPGMKQFHSAELTLNVAQAGRLDVQLEVGSNLEIMEVRTQQLLLNAETASQGTVIGEEKIKSLPLNGRQFLQLALLVPGANAGGRAVQQNLNRQGAIGGLSVSGGRTNNTAFLLDGGINLDPDYNSLNYNPSIDAIAEFQVQTGLFPAEFGRASGGQINVVTKSGGNTFHGSAFEFLRNNALDARPFNLPVPQLPEYRRNQFGATAGGPIKPNKVFWFFSYDALRLRQAGAGLTTVTVPTTLQLDGNFSATKGGIFDPDTLQNGVRTPFPGNIIPSQRINASALAAAKAMPLPNLGTSGFVNANGLLKQTNNNYSGRVDYLVTSSLNLFGRYSMANEDAIIPATVTGRDNVNNVRPQNFVVGLTKTIKPTLVTELRVAFSRFRQVNGLPELDFNVGSTTTHLPQFLVSGYPTMGGAGSFTGTTAGGIVMVRDNTYQVYDNVLWEHGRHAVKFGGEAVQVQYNRYEAPSSLANFQFTNGFTTRTAATDGTGDALASFYLALPAVSNRSVGPSRIDGRQWLYSAYVQDDFRVLPSLTLNFGLRYELAPPVYDARQQMASIDYSNVPSPQAIFASGKTAFYKPQLFICGQGNTPRGCAHTDYNNFAPRAGIVWSANPKTVIRAGAGVYYAASDFNPLFRLAAGLPDNLIQTLTSNNFVPQFRGFDIFGPAVVGASQIQQAGIDINQRTSYSLQWTFTIQRELPRKIVVEAGYMASLGLKLEQNVQPNNAQPGLGAIDPRRPYVALDYAPGTTFPSYVNVQGSSVPVGFINYLPHSAQSNYHALNMRLEKPFKDGLSWLTSYTFSKSITNAPQFRNAGGVNGSENSPAQDAFNLQAERGLAAYDVRHRLVNTVVFQLPFGRTQKYLRYGLGSKILGGWELSGIVSAQSGFPYTINLRGDTAGVGAGTGGIFVRPNAVPGVSYQLPSSQMSTSRYFNTAAFTAPATGAFGNVGRNTLIGPAFANADAVVSRHFRIKEREDLQFRAEFFNALNHPNFTLVGRILNDPTFGQVLSQADPRELQFGFKFTF</sequence>
<evidence type="ECO:0000259" key="8">
    <source>
        <dbReference type="Pfam" id="PF25183"/>
    </source>
</evidence>
<dbReference type="SUPFAM" id="SSF56935">
    <property type="entry name" value="Porins"/>
    <property type="match status" value="1"/>
</dbReference>
<dbReference type="GO" id="GO:0015344">
    <property type="term" value="F:siderophore uptake transmembrane transporter activity"/>
    <property type="evidence" value="ECO:0007669"/>
    <property type="project" value="TreeGrafter"/>
</dbReference>
<dbReference type="Gene3D" id="2.40.170.20">
    <property type="entry name" value="TonB-dependent receptor, beta-barrel domain"/>
    <property type="match status" value="1"/>
</dbReference>
<evidence type="ECO:0000256" key="3">
    <source>
        <dbReference type="ARBA" id="ARBA00022452"/>
    </source>
</evidence>
<keyword evidence="2" id="KW-0813">Transport</keyword>
<dbReference type="InParanoid" id="Q022L1"/>
<feature type="domain" description="TonB-dependent transporter Oar-like beta-barrel" evidence="8">
    <location>
        <begin position="237"/>
        <end position="1092"/>
    </location>
</feature>
<evidence type="ECO:0000256" key="5">
    <source>
        <dbReference type="ARBA" id="ARBA00023136"/>
    </source>
</evidence>
<evidence type="ECO:0000256" key="1">
    <source>
        <dbReference type="ARBA" id="ARBA00004571"/>
    </source>
</evidence>
<dbReference type="GO" id="GO:0030246">
    <property type="term" value="F:carbohydrate binding"/>
    <property type="evidence" value="ECO:0007669"/>
    <property type="project" value="InterPro"/>
</dbReference>
<dbReference type="InterPro" id="IPR037066">
    <property type="entry name" value="Plug_dom_sf"/>
</dbReference>
<dbReference type="STRING" id="234267.Acid_3111"/>
<dbReference type="Gene3D" id="2.60.40.1120">
    <property type="entry name" value="Carboxypeptidase-like, regulatory domain"/>
    <property type="match status" value="1"/>
</dbReference>
<keyword evidence="7" id="KW-0732">Signal</keyword>
<gene>
    <name evidence="9" type="ordered locus">Acid_3111</name>
</gene>
<feature type="chain" id="PRO_5004162893" evidence="7">
    <location>
        <begin position="17"/>
        <end position="1099"/>
    </location>
</feature>
<accession>Q022L1</accession>
<evidence type="ECO:0000256" key="7">
    <source>
        <dbReference type="SAM" id="SignalP"/>
    </source>
</evidence>
<reference evidence="9" key="1">
    <citation type="submission" date="2006-10" db="EMBL/GenBank/DDBJ databases">
        <title>Complete sequence of Solibacter usitatus Ellin6076.</title>
        <authorList>
            <consortium name="US DOE Joint Genome Institute"/>
            <person name="Copeland A."/>
            <person name="Lucas S."/>
            <person name="Lapidus A."/>
            <person name="Barry K."/>
            <person name="Detter J.C."/>
            <person name="Glavina del Rio T."/>
            <person name="Hammon N."/>
            <person name="Israni S."/>
            <person name="Dalin E."/>
            <person name="Tice H."/>
            <person name="Pitluck S."/>
            <person name="Thompson L.S."/>
            <person name="Brettin T."/>
            <person name="Bruce D."/>
            <person name="Han C."/>
            <person name="Tapia R."/>
            <person name="Gilna P."/>
            <person name="Schmutz J."/>
            <person name="Larimer F."/>
            <person name="Land M."/>
            <person name="Hauser L."/>
            <person name="Kyrpides N."/>
            <person name="Mikhailova N."/>
            <person name="Janssen P.H."/>
            <person name="Kuske C.R."/>
            <person name="Richardson P."/>
        </authorList>
    </citation>
    <scope>NUCLEOTIDE SEQUENCE</scope>
    <source>
        <strain evidence="9">Ellin6076</strain>
    </source>
</reference>
<dbReference type="InterPro" id="IPR013784">
    <property type="entry name" value="Carb-bd-like_fold"/>
</dbReference>
<evidence type="ECO:0000256" key="2">
    <source>
        <dbReference type="ARBA" id="ARBA00022448"/>
    </source>
</evidence>
<dbReference type="eggNOG" id="COG4771">
    <property type="taxonomic scope" value="Bacteria"/>
</dbReference>
<keyword evidence="5" id="KW-0472">Membrane</keyword>
<dbReference type="GO" id="GO:0044718">
    <property type="term" value="P:siderophore transmembrane transport"/>
    <property type="evidence" value="ECO:0007669"/>
    <property type="project" value="TreeGrafter"/>
</dbReference>
<protein>
    <submittedName>
        <fullName evidence="9">TonB-dependent receptor</fullName>
    </submittedName>
</protein>
<evidence type="ECO:0000256" key="6">
    <source>
        <dbReference type="ARBA" id="ARBA00023237"/>
    </source>
</evidence>
<dbReference type="KEGG" id="sus:Acid_3111"/>
<keyword evidence="4" id="KW-0812">Transmembrane</keyword>
<dbReference type="HOGENOM" id="CLU_006298_0_0_0"/>
<comment type="subcellular location">
    <subcellularLocation>
        <location evidence="1">Cell outer membrane</location>
        <topology evidence="1">Multi-pass membrane protein</topology>
    </subcellularLocation>
</comment>
<dbReference type="InterPro" id="IPR039426">
    <property type="entry name" value="TonB-dep_rcpt-like"/>
</dbReference>
<dbReference type="EMBL" id="CP000473">
    <property type="protein sequence ID" value="ABJ84089.1"/>
    <property type="molecule type" value="Genomic_DNA"/>
</dbReference>
<dbReference type="Gene3D" id="2.170.130.10">
    <property type="entry name" value="TonB-dependent receptor, plug domain"/>
    <property type="match status" value="1"/>
</dbReference>
<keyword evidence="9" id="KW-0675">Receptor</keyword>